<sequence length="94" mass="9468">MKEILSSQLDAVSGGWQDRDGSGKRSSDNGGSGSSSRGGNNGGYRGLQSFLSKNSPYGSGSGAGGFWGNGGSARNGYGGNGTGPREAREFGTKR</sequence>
<proteinExistence type="predicted"/>
<dbReference type="Proteomes" id="UP001234811">
    <property type="component" value="Unassembled WGS sequence"/>
</dbReference>
<dbReference type="RefSeq" id="WP_176454065.1">
    <property type="nucleotide sequence ID" value="NZ_JARDVV010000011.1"/>
</dbReference>
<reference evidence="2 3" key="1">
    <citation type="submission" date="2023-07" db="EMBL/GenBank/DDBJ databases">
        <title>Pathogens genome sequencing project 196.</title>
        <authorList>
            <person name="Cao X."/>
        </authorList>
    </citation>
    <scope>NUCLEOTIDE SEQUENCE [LARGE SCALE GENOMIC DNA]</scope>
    <source>
        <strain evidence="2 3">SM41</strain>
    </source>
</reference>
<comment type="caution">
    <text evidence="2">The sequence shown here is derived from an EMBL/GenBank/DDBJ whole genome shotgun (WGS) entry which is preliminary data.</text>
</comment>
<feature type="compositionally biased region" description="Gly residues" evidence="1">
    <location>
        <begin position="59"/>
        <end position="82"/>
    </location>
</feature>
<protein>
    <submittedName>
        <fullName evidence="2">Uncharacterized protein</fullName>
    </submittedName>
</protein>
<evidence type="ECO:0000313" key="3">
    <source>
        <dbReference type="Proteomes" id="UP001234811"/>
    </source>
</evidence>
<feature type="compositionally biased region" description="Basic and acidic residues" evidence="1">
    <location>
        <begin position="85"/>
        <end position="94"/>
    </location>
</feature>
<feature type="compositionally biased region" description="Basic and acidic residues" evidence="1">
    <location>
        <begin position="17"/>
        <end position="27"/>
    </location>
</feature>
<name>A0ABD5BJX8_SERMA</name>
<evidence type="ECO:0000313" key="2">
    <source>
        <dbReference type="EMBL" id="MDQ9556662.1"/>
    </source>
</evidence>
<dbReference type="AlphaFoldDB" id="A0ABD5BJX8"/>
<feature type="compositionally biased region" description="Polar residues" evidence="1">
    <location>
        <begin position="1"/>
        <end position="10"/>
    </location>
</feature>
<gene>
    <name evidence="2" type="ORF">RF091_14210</name>
</gene>
<organism evidence="2 3">
    <name type="scientific">Serratia marcescens</name>
    <dbReference type="NCBI Taxonomy" id="615"/>
    <lineage>
        <taxon>Bacteria</taxon>
        <taxon>Pseudomonadati</taxon>
        <taxon>Pseudomonadota</taxon>
        <taxon>Gammaproteobacteria</taxon>
        <taxon>Enterobacterales</taxon>
        <taxon>Yersiniaceae</taxon>
        <taxon>Serratia</taxon>
    </lineage>
</organism>
<accession>A0ABD5BJX8</accession>
<feature type="region of interest" description="Disordered" evidence="1">
    <location>
        <begin position="1"/>
        <end position="94"/>
    </location>
</feature>
<evidence type="ECO:0000256" key="1">
    <source>
        <dbReference type="SAM" id="MobiDB-lite"/>
    </source>
</evidence>
<dbReference type="EMBL" id="JAVIPQ010000210">
    <property type="protein sequence ID" value="MDQ9556662.1"/>
    <property type="molecule type" value="Genomic_DNA"/>
</dbReference>